<name>A0A9N9ZDV2_9HYPO</name>
<comment type="caution">
    <text evidence="4">The sequence shown here is derived from an EMBL/GenBank/DDBJ whole genome shotgun (WGS) entry which is preliminary data.</text>
</comment>
<dbReference type="OrthoDB" id="341259at2759"/>
<dbReference type="PROSITE" id="PS50297">
    <property type="entry name" value="ANK_REP_REGION"/>
    <property type="match status" value="3"/>
</dbReference>
<protein>
    <submittedName>
        <fullName evidence="4">Uncharacterized protein</fullName>
    </submittedName>
</protein>
<keyword evidence="5" id="KW-1185">Reference proteome</keyword>
<reference evidence="4 5" key="2">
    <citation type="submission" date="2021-10" db="EMBL/GenBank/DDBJ databases">
        <authorList>
            <person name="Piombo E."/>
        </authorList>
    </citation>
    <scope>NUCLEOTIDE SEQUENCE [LARGE SCALE GENOMIC DNA]</scope>
</reference>
<dbReference type="Pfam" id="PF13637">
    <property type="entry name" value="Ank_4"/>
    <property type="match status" value="1"/>
</dbReference>
<evidence type="ECO:0000256" key="3">
    <source>
        <dbReference type="PROSITE-ProRule" id="PRU00023"/>
    </source>
</evidence>
<feature type="repeat" description="ANK" evidence="3">
    <location>
        <begin position="190"/>
        <end position="214"/>
    </location>
</feature>
<dbReference type="InterPro" id="IPR002110">
    <property type="entry name" value="Ankyrin_rpt"/>
</dbReference>
<keyword evidence="2 3" id="KW-0040">ANK repeat</keyword>
<dbReference type="AlphaFoldDB" id="A0A9N9ZDV2"/>
<dbReference type="SUPFAM" id="SSF48403">
    <property type="entry name" value="Ankyrin repeat"/>
    <property type="match status" value="1"/>
</dbReference>
<dbReference type="PANTHER" id="PTHR24198">
    <property type="entry name" value="ANKYRIN REPEAT AND PROTEIN KINASE DOMAIN-CONTAINING PROTEIN"/>
    <property type="match status" value="1"/>
</dbReference>
<dbReference type="Pfam" id="PF12796">
    <property type="entry name" value="Ank_2"/>
    <property type="match status" value="2"/>
</dbReference>
<keyword evidence="1" id="KW-0677">Repeat</keyword>
<feature type="repeat" description="ANK" evidence="3">
    <location>
        <begin position="394"/>
        <end position="427"/>
    </location>
</feature>
<dbReference type="PROSITE" id="PS50088">
    <property type="entry name" value="ANK_REPEAT"/>
    <property type="match status" value="3"/>
</dbReference>
<reference evidence="5" key="1">
    <citation type="submission" date="2019-06" db="EMBL/GenBank/DDBJ databases">
        <authorList>
            <person name="Broberg M."/>
        </authorList>
    </citation>
    <scope>NUCLEOTIDE SEQUENCE [LARGE SCALE GENOMIC DNA]</scope>
</reference>
<feature type="repeat" description="ANK" evidence="3">
    <location>
        <begin position="258"/>
        <end position="290"/>
    </location>
</feature>
<organism evidence="4 5">
    <name type="scientific">Clonostachys solani</name>
    <dbReference type="NCBI Taxonomy" id="160281"/>
    <lineage>
        <taxon>Eukaryota</taxon>
        <taxon>Fungi</taxon>
        <taxon>Dikarya</taxon>
        <taxon>Ascomycota</taxon>
        <taxon>Pezizomycotina</taxon>
        <taxon>Sordariomycetes</taxon>
        <taxon>Hypocreomycetidae</taxon>
        <taxon>Hypocreales</taxon>
        <taxon>Bionectriaceae</taxon>
        <taxon>Clonostachys</taxon>
    </lineage>
</organism>
<dbReference type="Gene3D" id="1.25.40.20">
    <property type="entry name" value="Ankyrin repeat-containing domain"/>
    <property type="match status" value="2"/>
</dbReference>
<sequence>MPLLHLPNEILVKIARGLWEENDLNAFVRVSRHLYTLLNAYLYAHNLRRFVNNNFDIGRAALLRAIIHRGPEATYKLALEAERNLSPSSYPCPSDCALKLAMILERADALTLLFENCDYHHADRTAILKAARIGNVDVFRTMIESGCFEPSYTDDNGMTSIMEVAILDHVEIARYLLGFEEVDLNVRWDGGFTPLYMAAQAGHVEMVKLLVATGKIDVNAENDYGTTALSAAVRADQLECVRALLEDDSLDPNAGDFDQMSPLQDAAVSWRLEMVNLLLEGGADVNFAENGTTALECAVQGGNYDIVTTLLGVQGILVNSEIHPYFTQSWFLGAVTGGYVSIVETVLAHADIDANAKDAAGNPPLIVGIIEGQTETVFALLASGKVDVNLAGSSGLTPLHVAIDSGYADIVSRLLSADGIEPNLRDDLDRTPLVLAVGRQDHEILVMLLEVEEVLYHAIFG</sequence>
<dbReference type="PRINTS" id="PR01415">
    <property type="entry name" value="ANKYRIN"/>
</dbReference>
<evidence type="ECO:0000313" key="5">
    <source>
        <dbReference type="Proteomes" id="UP000775872"/>
    </source>
</evidence>
<gene>
    <name evidence="4" type="ORF">CSOL1703_00005602</name>
</gene>
<evidence type="ECO:0000313" key="4">
    <source>
        <dbReference type="EMBL" id="CAH0053726.1"/>
    </source>
</evidence>
<dbReference type="Proteomes" id="UP000775872">
    <property type="component" value="Unassembled WGS sequence"/>
</dbReference>
<dbReference type="InterPro" id="IPR036770">
    <property type="entry name" value="Ankyrin_rpt-contain_sf"/>
</dbReference>
<dbReference type="SMART" id="SM00248">
    <property type="entry name" value="ANK"/>
    <property type="match status" value="9"/>
</dbReference>
<evidence type="ECO:0000256" key="2">
    <source>
        <dbReference type="ARBA" id="ARBA00023043"/>
    </source>
</evidence>
<dbReference type="EMBL" id="CABFOC020000045">
    <property type="protein sequence ID" value="CAH0053726.1"/>
    <property type="molecule type" value="Genomic_DNA"/>
</dbReference>
<evidence type="ECO:0000256" key="1">
    <source>
        <dbReference type="ARBA" id="ARBA00022737"/>
    </source>
</evidence>
<accession>A0A9N9ZDV2</accession>
<proteinExistence type="predicted"/>
<dbReference type="PANTHER" id="PTHR24198:SF165">
    <property type="entry name" value="ANKYRIN REPEAT-CONTAINING PROTEIN-RELATED"/>
    <property type="match status" value="1"/>
</dbReference>